<protein>
    <submittedName>
        <fullName evidence="7">Putative allantoin permease</fullName>
    </submittedName>
</protein>
<evidence type="ECO:0000256" key="3">
    <source>
        <dbReference type="ARBA" id="ARBA00022692"/>
    </source>
</evidence>
<dbReference type="AlphaFoldDB" id="A0A1J5PPG6"/>
<keyword evidence="5 6" id="KW-0472">Membrane</keyword>
<evidence type="ECO:0000256" key="6">
    <source>
        <dbReference type="SAM" id="Phobius"/>
    </source>
</evidence>
<evidence type="ECO:0000256" key="2">
    <source>
        <dbReference type="ARBA" id="ARBA00008974"/>
    </source>
</evidence>
<keyword evidence="3 6" id="KW-0812">Transmembrane</keyword>
<dbReference type="InterPro" id="IPR001248">
    <property type="entry name" value="Pur-cyt_permease"/>
</dbReference>
<feature type="transmembrane region" description="Helical" evidence="6">
    <location>
        <begin position="73"/>
        <end position="95"/>
    </location>
</feature>
<comment type="caution">
    <text evidence="7">The sequence shown here is derived from an EMBL/GenBank/DDBJ whole genome shotgun (WGS) entry which is preliminary data.</text>
</comment>
<comment type="similarity">
    <text evidence="2">Belongs to the purine-cytosine permease (2.A.39) family.</text>
</comment>
<organism evidence="7">
    <name type="scientific">mine drainage metagenome</name>
    <dbReference type="NCBI Taxonomy" id="410659"/>
    <lineage>
        <taxon>unclassified sequences</taxon>
        <taxon>metagenomes</taxon>
        <taxon>ecological metagenomes</taxon>
    </lineage>
</organism>
<comment type="subcellular location">
    <subcellularLocation>
        <location evidence="1">Membrane</location>
        <topology evidence="1">Multi-pass membrane protein</topology>
    </subcellularLocation>
</comment>
<gene>
    <name evidence="7" type="primary">pucI_3</name>
    <name evidence="7" type="ORF">GALL_489220</name>
</gene>
<dbReference type="Pfam" id="PF02133">
    <property type="entry name" value="Transp_cyt_pur"/>
    <property type="match status" value="1"/>
</dbReference>
<proteinExistence type="inferred from homology"/>
<evidence type="ECO:0000256" key="5">
    <source>
        <dbReference type="ARBA" id="ARBA00023136"/>
    </source>
</evidence>
<dbReference type="GO" id="GO:0005886">
    <property type="term" value="C:plasma membrane"/>
    <property type="evidence" value="ECO:0007669"/>
    <property type="project" value="TreeGrafter"/>
</dbReference>
<dbReference type="GO" id="GO:0015205">
    <property type="term" value="F:nucleobase transmembrane transporter activity"/>
    <property type="evidence" value="ECO:0007669"/>
    <property type="project" value="TreeGrafter"/>
</dbReference>
<accession>A0A1J5PPG6</accession>
<dbReference type="Gene3D" id="1.10.4160.10">
    <property type="entry name" value="Hydantoin permease"/>
    <property type="match status" value="1"/>
</dbReference>
<keyword evidence="4 6" id="KW-1133">Transmembrane helix</keyword>
<evidence type="ECO:0000313" key="7">
    <source>
        <dbReference type="EMBL" id="OIQ69476.1"/>
    </source>
</evidence>
<evidence type="ECO:0000256" key="4">
    <source>
        <dbReference type="ARBA" id="ARBA00022989"/>
    </source>
</evidence>
<evidence type="ECO:0000256" key="1">
    <source>
        <dbReference type="ARBA" id="ARBA00004141"/>
    </source>
</evidence>
<name>A0A1J5PPG6_9ZZZZ</name>
<sequence length="100" mass="10895">MLGAIAGILLADYYLVRQGELKVDDLYRRNGAYEYGNGWNIHAIIAFALGVLPCLPGYLVVSGVLDKASVNPGLVSLFDFGWFFSLLVAGAYYTITAKRS</sequence>
<dbReference type="EMBL" id="MLJW01004703">
    <property type="protein sequence ID" value="OIQ69476.1"/>
    <property type="molecule type" value="Genomic_DNA"/>
</dbReference>
<dbReference type="InterPro" id="IPR045225">
    <property type="entry name" value="Uracil/uridine/allantoin_perm"/>
</dbReference>
<dbReference type="PANTHER" id="PTHR30618:SF0">
    <property type="entry name" value="PURINE-URACIL PERMEASE NCS1"/>
    <property type="match status" value="1"/>
</dbReference>
<dbReference type="PANTHER" id="PTHR30618">
    <property type="entry name" value="NCS1 FAMILY PURINE/PYRIMIDINE TRANSPORTER"/>
    <property type="match status" value="1"/>
</dbReference>
<reference evidence="7" key="1">
    <citation type="submission" date="2016-10" db="EMBL/GenBank/DDBJ databases">
        <title>Sequence of Gallionella enrichment culture.</title>
        <authorList>
            <person name="Poehlein A."/>
            <person name="Muehling M."/>
            <person name="Daniel R."/>
        </authorList>
    </citation>
    <scope>NUCLEOTIDE SEQUENCE</scope>
</reference>
<feature type="transmembrane region" description="Helical" evidence="6">
    <location>
        <begin position="41"/>
        <end position="61"/>
    </location>
</feature>